<evidence type="ECO:0000313" key="3">
    <source>
        <dbReference type="EMBL" id="KXJ89172.1"/>
    </source>
</evidence>
<evidence type="ECO:0000313" key="4">
    <source>
        <dbReference type="Proteomes" id="UP000070501"/>
    </source>
</evidence>
<dbReference type="InterPro" id="IPR029063">
    <property type="entry name" value="SAM-dependent_MTases_sf"/>
</dbReference>
<keyword evidence="1" id="KW-0489">Methyltransferase</keyword>
<keyword evidence="2" id="KW-0808">Transferase</keyword>
<reference evidence="4" key="1">
    <citation type="submission" date="2016-02" db="EMBL/GenBank/DDBJ databases">
        <title>Draft genome sequence of Microdochium bolleyi, a fungal endophyte of beachgrass.</title>
        <authorList>
            <consortium name="DOE Joint Genome Institute"/>
            <person name="David A.S."/>
            <person name="May G."/>
            <person name="Haridas S."/>
            <person name="Lim J."/>
            <person name="Wang M."/>
            <person name="Labutti K."/>
            <person name="Lipzen A."/>
            <person name="Barry K."/>
            <person name="Grigoriev I.V."/>
        </authorList>
    </citation>
    <scope>NUCLEOTIDE SEQUENCE [LARGE SCALE GENOMIC DNA]</scope>
    <source>
        <strain evidence="4">J235TASD1</strain>
    </source>
</reference>
<dbReference type="EMBL" id="KQ964256">
    <property type="protein sequence ID" value="KXJ89172.1"/>
    <property type="molecule type" value="Genomic_DNA"/>
</dbReference>
<dbReference type="Proteomes" id="UP000070501">
    <property type="component" value="Unassembled WGS sequence"/>
</dbReference>
<evidence type="ECO:0008006" key="5">
    <source>
        <dbReference type="Google" id="ProtNLM"/>
    </source>
</evidence>
<accession>A0A136IW63</accession>
<dbReference type="PANTHER" id="PTHR13393:SF0">
    <property type="entry name" value="RNA N6-ADENOSINE-METHYLTRANSFERASE METTL16"/>
    <property type="match status" value="1"/>
</dbReference>
<keyword evidence="4" id="KW-1185">Reference proteome</keyword>
<dbReference type="GO" id="GO:0005634">
    <property type="term" value="C:nucleus"/>
    <property type="evidence" value="ECO:0007669"/>
    <property type="project" value="TreeGrafter"/>
</dbReference>
<dbReference type="OrthoDB" id="514248at2759"/>
<gene>
    <name evidence="3" type="ORF">Micbo1qcDRAFT_122386</name>
</gene>
<protein>
    <recommendedName>
        <fullName evidence="5">U6 small nuclear RNA (adenine-(43)-N(6))-methyltransferase</fullName>
    </recommendedName>
</protein>
<proteinExistence type="predicted"/>
<feature type="non-terminal residue" evidence="3">
    <location>
        <position position="436"/>
    </location>
</feature>
<dbReference type="InterPro" id="IPR010286">
    <property type="entry name" value="METTL16/RlmF"/>
</dbReference>
<sequence length="436" mass="49457">MNLLPVVETKIQVSVERVHRGHAQDEGHDDVATTPSQDAVLSRITHLRGPPPAVGMLRDCYYRELYNQPLDFQRLSRRSPEMRAEMDRCGQYLDLQNPTNLILLTKALLDQHFGGLQLELPPDRLCPPVPNRHLYILWLKDLLDSTGPLVEERCLETTERELVGMDIGTGASAIYPILGCTERPWKFIATELDESSFNYAQENLARNNLLDRVRLVRRPKPYHEDSAPLVPLDELSVDRVDFTMTNPPFYESQVDMLKRYADKKIPPISVNTGGSNELICKDGEVGFVRQIIEESTRLRNRVQWYTSMLSSPQSVEKLLAELKGRCITNTAATTFNTGGATRRYGLAWSFDNKRPSRGAARGKNDAIAKKIPRGLLSAETEVLLPLGSQKTPEELALKVEKYVAALNLHHWTWDHAKRKGSGFTAEAVWTRSYRRK</sequence>
<dbReference type="GO" id="GO:0008168">
    <property type="term" value="F:methyltransferase activity"/>
    <property type="evidence" value="ECO:0007669"/>
    <property type="project" value="UniProtKB-KW"/>
</dbReference>
<name>A0A136IW63_9PEZI</name>
<dbReference type="AlphaFoldDB" id="A0A136IW63"/>
<dbReference type="CDD" id="cd02440">
    <property type="entry name" value="AdoMet_MTases"/>
    <property type="match status" value="1"/>
</dbReference>
<dbReference type="SUPFAM" id="SSF53335">
    <property type="entry name" value="S-adenosyl-L-methionine-dependent methyltransferases"/>
    <property type="match status" value="1"/>
</dbReference>
<dbReference type="GO" id="GO:0070475">
    <property type="term" value="P:rRNA base methylation"/>
    <property type="evidence" value="ECO:0007669"/>
    <property type="project" value="TreeGrafter"/>
</dbReference>
<dbReference type="InParanoid" id="A0A136IW63"/>
<organism evidence="3 4">
    <name type="scientific">Microdochium bolleyi</name>
    <dbReference type="NCBI Taxonomy" id="196109"/>
    <lineage>
        <taxon>Eukaryota</taxon>
        <taxon>Fungi</taxon>
        <taxon>Dikarya</taxon>
        <taxon>Ascomycota</taxon>
        <taxon>Pezizomycotina</taxon>
        <taxon>Sordariomycetes</taxon>
        <taxon>Xylariomycetidae</taxon>
        <taxon>Xylariales</taxon>
        <taxon>Microdochiaceae</taxon>
        <taxon>Microdochium</taxon>
    </lineage>
</organism>
<dbReference type="PANTHER" id="PTHR13393">
    <property type="entry name" value="SAM-DEPENDENT METHYLTRANSFERASE"/>
    <property type="match status" value="1"/>
</dbReference>
<evidence type="ECO:0000256" key="2">
    <source>
        <dbReference type="ARBA" id="ARBA00022679"/>
    </source>
</evidence>
<dbReference type="Gene3D" id="3.40.50.150">
    <property type="entry name" value="Vaccinia Virus protein VP39"/>
    <property type="match status" value="1"/>
</dbReference>
<dbReference type="Pfam" id="PF05971">
    <property type="entry name" value="Methyltransf_10"/>
    <property type="match status" value="1"/>
</dbReference>
<dbReference type="STRING" id="196109.A0A136IW63"/>
<evidence type="ECO:0000256" key="1">
    <source>
        <dbReference type="ARBA" id="ARBA00022603"/>
    </source>
</evidence>